<name>D3BT22_HETP5</name>
<protein>
    <submittedName>
        <fullName evidence="2">Uncharacterized protein</fullName>
    </submittedName>
</protein>
<sequence length="303" mass="33941">MNKIIFLALILAISCVHSEYIPTTFGLFTIESQYTVFNASTAAFIGNTSYPDIHYDLSSVLATDADSQTITLLAQGVNTWLVEYSITNNSFIVLSEMKKSISYAIAAQRYAYDAAHKIVAVVGATAVDSAMVINIWNFAKKTIDVVPLNIPYLAPPVGCYDDSTGHYYITYTDKNSMTHLAIFNLLTKKMVSKQIMTLQSIRPVPIYNNGQMVLVDTRETLFLFYSVDLSDLSYKLFLKIPFYFPQNIMIVPIATYGDYAIIISSTQTNNYEFTTLNLNTLEYTNSPNSNLTMPIFSPLTFAF</sequence>
<dbReference type="PROSITE" id="PS51257">
    <property type="entry name" value="PROKAR_LIPOPROTEIN"/>
    <property type="match status" value="1"/>
</dbReference>
<comment type="caution">
    <text evidence="2">The sequence shown here is derived from an EMBL/GenBank/DDBJ whole genome shotgun (WGS) entry which is preliminary data.</text>
</comment>
<dbReference type="InParanoid" id="D3BT22"/>
<dbReference type="GeneID" id="31366782"/>
<dbReference type="Proteomes" id="UP000001396">
    <property type="component" value="Unassembled WGS sequence"/>
</dbReference>
<keyword evidence="3" id="KW-1185">Reference proteome</keyword>
<organism evidence="2 3">
    <name type="scientific">Heterostelium pallidum (strain ATCC 26659 / Pp 5 / PN500)</name>
    <name type="common">Cellular slime mold</name>
    <name type="synonym">Polysphondylium pallidum</name>
    <dbReference type="NCBI Taxonomy" id="670386"/>
    <lineage>
        <taxon>Eukaryota</taxon>
        <taxon>Amoebozoa</taxon>
        <taxon>Evosea</taxon>
        <taxon>Eumycetozoa</taxon>
        <taxon>Dictyostelia</taxon>
        <taxon>Acytosteliales</taxon>
        <taxon>Acytosteliaceae</taxon>
        <taxon>Heterostelium</taxon>
    </lineage>
</organism>
<dbReference type="RefSeq" id="XP_020427373.1">
    <property type="nucleotide sequence ID" value="XM_020582070.1"/>
</dbReference>
<evidence type="ECO:0000313" key="3">
    <source>
        <dbReference type="Proteomes" id="UP000001396"/>
    </source>
</evidence>
<feature type="chain" id="PRO_5003041557" evidence="1">
    <location>
        <begin position="19"/>
        <end position="303"/>
    </location>
</feature>
<accession>D3BT22</accession>
<feature type="signal peptide" evidence="1">
    <location>
        <begin position="1"/>
        <end position="18"/>
    </location>
</feature>
<keyword evidence="1" id="KW-0732">Signal</keyword>
<proteinExistence type="predicted"/>
<dbReference type="EMBL" id="ADBJ01000056">
    <property type="protein sequence ID" value="EFA75239.1"/>
    <property type="molecule type" value="Genomic_DNA"/>
</dbReference>
<evidence type="ECO:0000313" key="2">
    <source>
        <dbReference type="EMBL" id="EFA75239.1"/>
    </source>
</evidence>
<dbReference type="FunCoup" id="D3BT22">
    <property type="interactions" value="9"/>
</dbReference>
<gene>
    <name evidence="2" type="ORF">PPL_11314</name>
</gene>
<dbReference type="AlphaFoldDB" id="D3BT22"/>
<reference evidence="2 3" key="1">
    <citation type="journal article" date="2011" name="Genome Res.">
        <title>Phylogeny-wide analysis of social amoeba genomes highlights ancient origins for complex intercellular communication.</title>
        <authorList>
            <person name="Heidel A.J."/>
            <person name="Lawal H.M."/>
            <person name="Felder M."/>
            <person name="Schilde C."/>
            <person name="Helps N.R."/>
            <person name="Tunggal B."/>
            <person name="Rivero F."/>
            <person name="John U."/>
            <person name="Schleicher M."/>
            <person name="Eichinger L."/>
            <person name="Platzer M."/>
            <person name="Noegel A.A."/>
            <person name="Schaap P."/>
            <person name="Gloeckner G."/>
        </authorList>
    </citation>
    <scope>NUCLEOTIDE SEQUENCE [LARGE SCALE GENOMIC DNA]</scope>
    <source>
        <strain evidence="3">ATCC 26659 / Pp 5 / PN500</strain>
    </source>
</reference>
<evidence type="ECO:0000256" key="1">
    <source>
        <dbReference type="SAM" id="SignalP"/>
    </source>
</evidence>